<reference evidence="7 8" key="1">
    <citation type="submission" date="2019-02" db="EMBL/GenBank/DDBJ databases">
        <title>Bacterial novel species Emticicia sp. 17J42-9 isolated from soil.</title>
        <authorList>
            <person name="Jung H.-Y."/>
        </authorList>
    </citation>
    <scope>NUCLEOTIDE SEQUENCE [LARGE SCALE GENOMIC DNA]</scope>
    <source>
        <strain evidence="7 8">17J42-9</strain>
    </source>
</reference>
<name>A0A4Q5M2N9_9BACT</name>
<evidence type="ECO:0000313" key="8">
    <source>
        <dbReference type="Proteomes" id="UP000293162"/>
    </source>
</evidence>
<dbReference type="Pfam" id="PF12679">
    <property type="entry name" value="ABC2_membrane_2"/>
    <property type="match status" value="1"/>
</dbReference>
<dbReference type="RefSeq" id="WP_130020388.1">
    <property type="nucleotide sequence ID" value="NZ_SEWF01000009.1"/>
</dbReference>
<feature type="transmembrane region" description="Helical" evidence="6">
    <location>
        <begin position="12"/>
        <end position="34"/>
    </location>
</feature>
<dbReference type="Proteomes" id="UP000293162">
    <property type="component" value="Unassembled WGS sequence"/>
</dbReference>
<evidence type="ECO:0000256" key="4">
    <source>
        <dbReference type="ARBA" id="ARBA00022989"/>
    </source>
</evidence>
<evidence type="ECO:0000256" key="6">
    <source>
        <dbReference type="SAM" id="Phobius"/>
    </source>
</evidence>
<dbReference type="GO" id="GO:0005886">
    <property type="term" value="C:plasma membrane"/>
    <property type="evidence" value="ECO:0007669"/>
    <property type="project" value="UniProtKB-SubCell"/>
</dbReference>
<dbReference type="InterPro" id="IPR019860">
    <property type="entry name" value="Motility-assoc_ABC_perm_GldF"/>
</dbReference>
<evidence type="ECO:0000256" key="1">
    <source>
        <dbReference type="ARBA" id="ARBA00004651"/>
    </source>
</evidence>
<dbReference type="InterPro" id="IPR051449">
    <property type="entry name" value="ABC-2_transporter_component"/>
</dbReference>
<keyword evidence="4 6" id="KW-1133">Transmembrane helix</keyword>
<evidence type="ECO:0000256" key="2">
    <source>
        <dbReference type="ARBA" id="ARBA00022475"/>
    </source>
</evidence>
<proteinExistence type="predicted"/>
<comment type="subcellular location">
    <subcellularLocation>
        <location evidence="1">Cell membrane</location>
        <topology evidence="1">Multi-pass membrane protein</topology>
    </subcellularLocation>
</comment>
<gene>
    <name evidence="7" type="primary">gldF</name>
    <name evidence="7" type="ORF">EWM59_07765</name>
</gene>
<dbReference type="GO" id="GO:0140359">
    <property type="term" value="F:ABC-type transporter activity"/>
    <property type="evidence" value="ECO:0007669"/>
    <property type="project" value="InterPro"/>
</dbReference>
<dbReference type="PANTHER" id="PTHR30294:SF29">
    <property type="entry name" value="MULTIDRUG ABC TRANSPORTER PERMEASE YBHS-RELATED"/>
    <property type="match status" value="1"/>
</dbReference>
<dbReference type="EMBL" id="SEWF01000009">
    <property type="protein sequence ID" value="RYU96097.1"/>
    <property type="molecule type" value="Genomic_DNA"/>
</dbReference>
<keyword evidence="8" id="KW-1185">Reference proteome</keyword>
<feature type="transmembrane region" description="Helical" evidence="6">
    <location>
        <begin position="137"/>
        <end position="156"/>
    </location>
</feature>
<comment type="caution">
    <text evidence="7">The sequence shown here is derived from an EMBL/GenBank/DDBJ whole genome shotgun (WGS) entry which is preliminary data.</text>
</comment>
<keyword evidence="3 6" id="KW-0812">Transmembrane</keyword>
<protein>
    <submittedName>
        <fullName evidence="7">Gliding motility-associated ABC transporter permease subunit GldF</fullName>
    </submittedName>
</protein>
<feature type="transmembrane region" description="Helical" evidence="6">
    <location>
        <begin position="163"/>
        <end position="180"/>
    </location>
</feature>
<accession>A0A4Q5M2N9</accession>
<evidence type="ECO:0000313" key="7">
    <source>
        <dbReference type="EMBL" id="RYU96097.1"/>
    </source>
</evidence>
<dbReference type="OrthoDB" id="9794512at2"/>
<evidence type="ECO:0000256" key="5">
    <source>
        <dbReference type="ARBA" id="ARBA00023136"/>
    </source>
</evidence>
<dbReference type="AlphaFoldDB" id="A0A4Q5M2N9"/>
<feature type="transmembrane region" description="Helical" evidence="6">
    <location>
        <begin position="54"/>
        <end position="72"/>
    </location>
</feature>
<keyword evidence="2" id="KW-1003">Cell membrane</keyword>
<sequence length="240" mass="27148">MLTIFRKELNSFLHSLVAYIVIGVFLVLAGLFTWVFEGNVLDYGYADLNSFFQLAPYIFIFLIPSITMRLFSEEFKSGTIELLFTKPLTDWQIILGKFFASFILIIVALLPTCLYYYSVYELGNPKGNVDTSAIIGSYVGLFFLGGVFAAIGIWASSLTDNQVVAFIIGALACFIFYDGFHQLAQLFNGTTQYLIDYIGLSYHYESIGRGLIDSRTLVYFMSVIIMMFYLTKIQVSTKKN</sequence>
<organism evidence="7 8">
    <name type="scientific">Emticicia agri</name>
    <dbReference type="NCBI Taxonomy" id="2492393"/>
    <lineage>
        <taxon>Bacteria</taxon>
        <taxon>Pseudomonadati</taxon>
        <taxon>Bacteroidota</taxon>
        <taxon>Cytophagia</taxon>
        <taxon>Cytophagales</taxon>
        <taxon>Leadbetterellaceae</taxon>
        <taxon>Emticicia</taxon>
    </lineage>
</organism>
<evidence type="ECO:0000256" key="3">
    <source>
        <dbReference type="ARBA" id="ARBA00022692"/>
    </source>
</evidence>
<dbReference type="NCBIfam" id="TIGR03518">
    <property type="entry name" value="ABC_perm_GldF"/>
    <property type="match status" value="1"/>
</dbReference>
<feature type="transmembrane region" description="Helical" evidence="6">
    <location>
        <begin position="93"/>
        <end position="117"/>
    </location>
</feature>
<feature type="transmembrane region" description="Helical" evidence="6">
    <location>
        <begin position="217"/>
        <end position="235"/>
    </location>
</feature>
<dbReference type="PANTHER" id="PTHR30294">
    <property type="entry name" value="MEMBRANE COMPONENT OF ABC TRANSPORTER YHHJ-RELATED"/>
    <property type="match status" value="1"/>
</dbReference>
<keyword evidence="5 6" id="KW-0472">Membrane</keyword>